<dbReference type="PANTHER" id="PTHR46481">
    <property type="entry name" value="ZINC FINGER BED DOMAIN-CONTAINING PROTEIN 4"/>
    <property type="match status" value="1"/>
</dbReference>
<evidence type="ECO:0000256" key="8">
    <source>
        <dbReference type="PROSITE-ProRule" id="PRU00027"/>
    </source>
</evidence>
<dbReference type="SUPFAM" id="SSF57667">
    <property type="entry name" value="beta-beta-alpha zinc fingers"/>
    <property type="match status" value="1"/>
</dbReference>
<keyword evidence="6" id="KW-0804">Transcription</keyword>
<name>A0A8T0R6H6_PANVG</name>
<evidence type="ECO:0000256" key="4">
    <source>
        <dbReference type="ARBA" id="ARBA00022833"/>
    </source>
</evidence>
<keyword evidence="4" id="KW-0862">Zinc</keyword>
<keyword evidence="5" id="KW-0805">Transcription regulation</keyword>
<protein>
    <recommendedName>
        <fullName evidence="10">BED-type domain-containing protein</fullName>
    </recommendedName>
</protein>
<evidence type="ECO:0000256" key="2">
    <source>
        <dbReference type="ARBA" id="ARBA00022723"/>
    </source>
</evidence>
<sequence>MEPRSPVWEHFTHVEDERGKLVEAECKHCSKRFVTEHGTASMRKHVGSTTCKGRVGQPQPQPQTQLLLSGPGESSCREPAVGLELEDEEASRDLARMIALHGYDPSVVEDDYFRSFVRRLNPQFKLPSRDAIEEICPDIFRRHWGGMLDSCLYAPGRLSLAVGIAKTKEAGQVLYTTCQFIDDEWNLHKVVVGARVILPQDDDHNHVSSLFDIPVVSHDNVVDRVMSDLCETYDEEFKCTLFMMARGMTSDIIDYGELKDRIDKIFGSDSSPSKNRVVICIPPTWTMFFTPLLDAFFQI</sequence>
<keyword evidence="2" id="KW-0479">Metal-binding</keyword>
<dbReference type="GO" id="GO:0005634">
    <property type="term" value="C:nucleus"/>
    <property type="evidence" value="ECO:0007669"/>
    <property type="project" value="UniProtKB-SubCell"/>
</dbReference>
<dbReference type="InterPro" id="IPR052035">
    <property type="entry name" value="ZnF_BED_domain_contain"/>
</dbReference>
<dbReference type="PROSITE" id="PS50808">
    <property type="entry name" value="ZF_BED"/>
    <property type="match status" value="1"/>
</dbReference>
<dbReference type="GO" id="GO:0009791">
    <property type="term" value="P:post-embryonic development"/>
    <property type="evidence" value="ECO:0007669"/>
    <property type="project" value="UniProtKB-ARBA"/>
</dbReference>
<dbReference type="PANTHER" id="PTHR46481:SF10">
    <property type="entry name" value="ZINC FINGER BED DOMAIN-CONTAINING PROTEIN 39"/>
    <property type="match status" value="1"/>
</dbReference>
<dbReference type="GO" id="GO:0008270">
    <property type="term" value="F:zinc ion binding"/>
    <property type="evidence" value="ECO:0007669"/>
    <property type="project" value="UniProtKB-KW"/>
</dbReference>
<evidence type="ECO:0000256" key="6">
    <source>
        <dbReference type="ARBA" id="ARBA00023163"/>
    </source>
</evidence>
<evidence type="ECO:0000256" key="3">
    <source>
        <dbReference type="ARBA" id="ARBA00022771"/>
    </source>
</evidence>
<evidence type="ECO:0000256" key="1">
    <source>
        <dbReference type="ARBA" id="ARBA00004123"/>
    </source>
</evidence>
<proteinExistence type="predicted"/>
<feature type="domain" description="BED-type" evidence="10">
    <location>
        <begin position="2"/>
        <end position="52"/>
    </location>
</feature>
<dbReference type="Pfam" id="PF02892">
    <property type="entry name" value="zf-BED"/>
    <property type="match status" value="1"/>
</dbReference>
<dbReference type="SMART" id="SM00614">
    <property type="entry name" value="ZnF_BED"/>
    <property type="match status" value="1"/>
</dbReference>
<evidence type="ECO:0000256" key="9">
    <source>
        <dbReference type="SAM" id="MobiDB-lite"/>
    </source>
</evidence>
<dbReference type="EMBL" id="CM029047">
    <property type="protein sequence ID" value="KAG2581322.1"/>
    <property type="molecule type" value="Genomic_DNA"/>
</dbReference>
<reference evidence="11" key="1">
    <citation type="submission" date="2020-05" db="EMBL/GenBank/DDBJ databases">
        <title>WGS assembly of Panicum virgatum.</title>
        <authorList>
            <person name="Lovell J.T."/>
            <person name="Jenkins J."/>
            <person name="Shu S."/>
            <person name="Juenger T.E."/>
            <person name="Schmutz J."/>
        </authorList>
    </citation>
    <scope>NUCLEOTIDE SEQUENCE</scope>
    <source>
        <strain evidence="11">AP13</strain>
    </source>
</reference>
<evidence type="ECO:0000313" key="12">
    <source>
        <dbReference type="Proteomes" id="UP000823388"/>
    </source>
</evidence>
<evidence type="ECO:0000256" key="5">
    <source>
        <dbReference type="ARBA" id="ARBA00023015"/>
    </source>
</evidence>
<evidence type="ECO:0000313" key="11">
    <source>
        <dbReference type="EMBL" id="KAG2581322.1"/>
    </source>
</evidence>
<keyword evidence="7" id="KW-0539">Nucleus</keyword>
<dbReference type="AlphaFoldDB" id="A0A8T0R6H6"/>
<organism evidence="11 12">
    <name type="scientific">Panicum virgatum</name>
    <name type="common">Blackwell switchgrass</name>
    <dbReference type="NCBI Taxonomy" id="38727"/>
    <lineage>
        <taxon>Eukaryota</taxon>
        <taxon>Viridiplantae</taxon>
        <taxon>Streptophyta</taxon>
        <taxon>Embryophyta</taxon>
        <taxon>Tracheophyta</taxon>
        <taxon>Spermatophyta</taxon>
        <taxon>Magnoliopsida</taxon>
        <taxon>Liliopsida</taxon>
        <taxon>Poales</taxon>
        <taxon>Poaceae</taxon>
        <taxon>PACMAD clade</taxon>
        <taxon>Panicoideae</taxon>
        <taxon>Panicodae</taxon>
        <taxon>Paniceae</taxon>
        <taxon>Panicinae</taxon>
        <taxon>Panicum</taxon>
        <taxon>Panicum sect. Hiantes</taxon>
    </lineage>
</organism>
<evidence type="ECO:0000256" key="7">
    <source>
        <dbReference type="ARBA" id="ARBA00023242"/>
    </source>
</evidence>
<comment type="subcellular location">
    <subcellularLocation>
        <location evidence="1">Nucleus</location>
    </subcellularLocation>
</comment>
<dbReference type="InterPro" id="IPR003656">
    <property type="entry name" value="Znf_BED"/>
</dbReference>
<dbReference type="InterPro" id="IPR036236">
    <property type="entry name" value="Znf_C2H2_sf"/>
</dbReference>
<dbReference type="GO" id="GO:0003677">
    <property type="term" value="F:DNA binding"/>
    <property type="evidence" value="ECO:0007669"/>
    <property type="project" value="InterPro"/>
</dbReference>
<gene>
    <name evidence="11" type="ORF">PVAP13_6KG240001</name>
</gene>
<comment type="caution">
    <text evidence="11">The sequence shown here is derived from an EMBL/GenBank/DDBJ whole genome shotgun (WGS) entry which is preliminary data.</text>
</comment>
<dbReference type="OrthoDB" id="1745426at2759"/>
<keyword evidence="3 8" id="KW-0863">Zinc-finger</keyword>
<accession>A0A8T0R6H6</accession>
<dbReference type="Proteomes" id="UP000823388">
    <property type="component" value="Chromosome 6K"/>
</dbReference>
<evidence type="ECO:0000259" key="10">
    <source>
        <dbReference type="PROSITE" id="PS50808"/>
    </source>
</evidence>
<feature type="region of interest" description="Disordered" evidence="9">
    <location>
        <begin position="49"/>
        <end position="74"/>
    </location>
</feature>
<keyword evidence="12" id="KW-1185">Reference proteome</keyword>